<comment type="subcellular location">
    <subcellularLocation>
        <location evidence="2 6">Cytoplasm</location>
    </subcellularLocation>
</comment>
<dbReference type="InterPro" id="IPR003697">
    <property type="entry name" value="Maf-like"/>
</dbReference>
<comment type="cofactor">
    <cofactor evidence="1 6">
        <name>a divalent metal cation</name>
        <dbReference type="ChEBI" id="CHEBI:60240"/>
    </cofactor>
</comment>
<name>A0A0D8IDC5_9CLOT</name>
<evidence type="ECO:0000256" key="3">
    <source>
        <dbReference type="ARBA" id="ARBA00022490"/>
    </source>
</evidence>
<feature type="site" description="Important for substrate specificity" evidence="6">
    <location>
        <position position="71"/>
    </location>
</feature>
<dbReference type="FunFam" id="3.90.950.10:FF:000005">
    <property type="entry name" value="7-methyl-GTP pyrophosphatase"/>
    <property type="match status" value="1"/>
</dbReference>
<dbReference type="Gene3D" id="3.90.950.10">
    <property type="match status" value="1"/>
</dbReference>
<gene>
    <name evidence="7" type="primary">maf</name>
    <name evidence="7" type="ORF">CACET_c16400</name>
</gene>
<evidence type="ECO:0000256" key="2">
    <source>
        <dbReference type="ARBA" id="ARBA00004496"/>
    </source>
</evidence>
<dbReference type="HAMAP" id="MF_00528">
    <property type="entry name" value="Maf"/>
    <property type="match status" value="1"/>
</dbReference>
<accession>A0A0D8IDC5</accession>
<evidence type="ECO:0000256" key="4">
    <source>
        <dbReference type="ARBA" id="ARBA00022801"/>
    </source>
</evidence>
<reference evidence="7 8" key="1">
    <citation type="submission" date="2014-10" db="EMBL/GenBank/DDBJ databases">
        <title>Genome sequence of Clostridium aceticum DSM 1496.</title>
        <authorList>
            <person name="Poehlein A."/>
            <person name="Schiel-Bengelsdorf B."/>
            <person name="Gottschalk G."/>
            <person name="Duerre P."/>
            <person name="Daniel R."/>
        </authorList>
    </citation>
    <scope>NUCLEOTIDE SEQUENCE [LARGE SCALE GENOMIC DNA]</scope>
    <source>
        <strain evidence="7 8">DSM 1496</strain>
    </source>
</reference>
<keyword evidence="5 6" id="KW-0546">Nucleotide metabolism</keyword>
<feature type="site" description="Important for substrate specificity" evidence="6">
    <location>
        <position position="12"/>
    </location>
</feature>
<dbReference type="OrthoDB" id="9807767at2"/>
<dbReference type="STRING" id="84022.CACET_c16400"/>
<proteinExistence type="inferred from homology"/>
<dbReference type="CDD" id="cd00555">
    <property type="entry name" value="Maf"/>
    <property type="match status" value="1"/>
</dbReference>
<dbReference type="InterPro" id="IPR029001">
    <property type="entry name" value="ITPase-like_fam"/>
</dbReference>
<dbReference type="Pfam" id="PF02545">
    <property type="entry name" value="Maf"/>
    <property type="match status" value="1"/>
</dbReference>
<comment type="similarity">
    <text evidence="6">Belongs to the Maf family. YhdE subfamily.</text>
</comment>
<keyword evidence="3 6" id="KW-0963">Cytoplasm</keyword>
<dbReference type="SUPFAM" id="SSF52972">
    <property type="entry name" value="ITPase-like"/>
    <property type="match status" value="1"/>
</dbReference>
<keyword evidence="4 6" id="KW-0378">Hydrolase</keyword>
<evidence type="ECO:0000313" key="8">
    <source>
        <dbReference type="Proteomes" id="UP000035704"/>
    </source>
</evidence>
<dbReference type="GO" id="GO:0036218">
    <property type="term" value="F:dTTP diphosphatase activity"/>
    <property type="evidence" value="ECO:0007669"/>
    <property type="project" value="RHEA"/>
</dbReference>
<feature type="active site" description="Proton acceptor" evidence="6">
    <location>
        <position position="70"/>
    </location>
</feature>
<dbReference type="GO" id="GO:0009117">
    <property type="term" value="P:nucleotide metabolic process"/>
    <property type="evidence" value="ECO:0007669"/>
    <property type="project" value="UniProtKB-KW"/>
</dbReference>
<evidence type="ECO:0000256" key="5">
    <source>
        <dbReference type="ARBA" id="ARBA00023080"/>
    </source>
</evidence>
<dbReference type="EC" id="3.6.1.9" evidence="6"/>
<evidence type="ECO:0000256" key="6">
    <source>
        <dbReference type="HAMAP-Rule" id="MF_00528"/>
    </source>
</evidence>
<dbReference type="PIRSF" id="PIRSF006305">
    <property type="entry name" value="Maf"/>
    <property type="match status" value="1"/>
</dbReference>
<protein>
    <recommendedName>
        <fullName evidence="6">dTTP/UTP pyrophosphatase</fullName>
        <shortName evidence="6">dTTPase/UTPase</shortName>
        <ecNumber evidence="6">3.6.1.9</ecNumber>
    </recommendedName>
    <alternativeName>
        <fullName evidence="6">Nucleoside triphosphate pyrophosphatase</fullName>
    </alternativeName>
    <alternativeName>
        <fullName evidence="6">Nucleotide pyrophosphatase</fullName>
        <shortName evidence="6">Nucleotide PPase</shortName>
    </alternativeName>
</protein>
<dbReference type="KEGG" id="cace:CACET_c16400"/>
<dbReference type="PANTHER" id="PTHR43213:SF5">
    <property type="entry name" value="BIFUNCTIONAL DTTP_UTP PYROPHOSPHATASE_METHYLTRANSFERASE PROTEIN-RELATED"/>
    <property type="match status" value="1"/>
</dbReference>
<comment type="catalytic activity">
    <reaction evidence="6">
        <text>UTP + H2O = UMP + diphosphate + H(+)</text>
        <dbReference type="Rhea" id="RHEA:29395"/>
        <dbReference type="ChEBI" id="CHEBI:15377"/>
        <dbReference type="ChEBI" id="CHEBI:15378"/>
        <dbReference type="ChEBI" id="CHEBI:33019"/>
        <dbReference type="ChEBI" id="CHEBI:46398"/>
        <dbReference type="ChEBI" id="CHEBI:57865"/>
        <dbReference type="EC" id="3.6.1.9"/>
    </reaction>
</comment>
<feature type="site" description="Important for substrate specificity" evidence="6">
    <location>
        <position position="154"/>
    </location>
</feature>
<dbReference type="RefSeq" id="WP_044823823.1">
    <property type="nucleotide sequence ID" value="NZ_CP009687.1"/>
</dbReference>
<dbReference type="PANTHER" id="PTHR43213">
    <property type="entry name" value="BIFUNCTIONAL DTTP/UTP PYROPHOSPHATASE/METHYLTRANSFERASE PROTEIN-RELATED"/>
    <property type="match status" value="1"/>
</dbReference>
<comment type="function">
    <text evidence="6">Nucleoside triphosphate pyrophosphatase that hydrolyzes dTTP and UTP. May have a dual role in cell division arrest and in preventing the incorporation of modified nucleotides into cellular nucleic acids.</text>
</comment>
<dbReference type="PATRIC" id="fig|84022.5.peg.3097"/>
<organism evidence="7 8">
    <name type="scientific">Clostridium aceticum</name>
    <dbReference type="NCBI Taxonomy" id="84022"/>
    <lineage>
        <taxon>Bacteria</taxon>
        <taxon>Bacillati</taxon>
        <taxon>Bacillota</taxon>
        <taxon>Clostridia</taxon>
        <taxon>Eubacteriales</taxon>
        <taxon>Clostridiaceae</taxon>
        <taxon>Clostridium</taxon>
    </lineage>
</organism>
<dbReference type="NCBIfam" id="TIGR00172">
    <property type="entry name" value="maf"/>
    <property type="match status" value="1"/>
</dbReference>
<evidence type="ECO:0000313" key="7">
    <source>
        <dbReference type="EMBL" id="AKL95089.1"/>
    </source>
</evidence>
<dbReference type="GO" id="GO:0005737">
    <property type="term" value="C:cytoplasm"/>
    <property type="evidence" value="ECO:0007669"/>
    <property type="project" value="UniProtKB-SubCell"/>
</dbReference>
<sequence>MYKLILASNSPRRKEILENLGLKFSIITSDIEEKVNYNIEPYRVACNLAYQKAKSVSENITDPAIVIGADTIVILDKILGKPQNSEEAYGMLRSLSGRTHEVVTGIAIIDCYHQQQVTDYEVTKVHFREINDEEIKKYVETGEPMDKAGAYGIQGKASLFVKKIEGDYYNVVGLPVFKLGKIMHRYFNMSFL</sequence>
<dbReference type="GO" id="GO:0036221">
    <property type="term" value="F:UTP diphosphatase activity"/>
    <property type="evidence" value="ECO:0007669"/>
    <property type="project" value="RHEA"/>
</dbReference>
<comment type="catalytic activity">
    <reaction evidence="6">
        <text>dTTP + H2O = dTMP + diphosphate + H(+)</text>
        <dbReference type="Rhea" id="RHEA:28534"/>
        <dbReference type="ChEBI" id="CHEBI:15377"/>
        <dbReference type="ChEBI" id="CHEBI:15378"/>
        <dbReference type="ChEBI" id="CHEBI:33019"/>
        <dbReference type="ChEBI" id="CHEBI:37568"/>
        <dbReference type="ChEBI" id="CHEBI:63528"/>
        <dbReference type="EC" id="3.6.1.9"/>
    </reaction>
</comment>
<comment type="caution">
    <text evidence="6">Lacks conserved residue(s) required for the propagation of feature annotation.</text>
</comment>
<evidence type="ECO:0000256" key="1">
    <source>
        <dbReference type="ARBA" id="ARBA00001968"/>
    </source>
</evidence>
<keyword evidence="8" id="KW-1185">Reference proteome</keyword>
<dbReference type="AlphaFoldDB" id="A0A0D8IDC5"/>
<dbReference type="Proteomes" id="UP000035704">
    <property type="component" value="Chromosome"/>
</dbReference>
<dbReference type="EMBL" id="CP009687">
    <property type="protein sequence ID" value="AKL95089.1"/>
    <property type="molecule type" value="Genomic_DNA"/>
</dbReference>